<sequence length="88" mass="9847">MHLPFRMGADQQLQPLSWTPNNDSQQMVLSKEPKLASLKPAERMNQQENHVDYHAGGSFEAPQPAYDTPNVVGLPHLVLVLLQYLIGV</sequence>
<feature type="region of interest" description="Disordered" evidence="1">
    <location>
        <begin position="1"/>
        <end position="27"/>
    </location>
</feature>
<gene>
    <name evidence="2" type="ORF">CK203_065148</name>
</gene>
<comment type="caution">
    <text evidence="2">The sequence shown here is derived from an EMBL/GenBank/DDBJ whole genome shotgun (WGS) entry which is preliminary data.</text>
</comment>
<dbReference type="EMBL" id="QGNW01000598">
    <property type="protein sequence ID" value="RVW67194.1"/>
    <property type="molecule type" value="Genomic_DNA"/>
</dbReference>
<proteinExistence type="predicted"/>
<evidence type="ECO:0000256" key="1">
    <source>
        <dbReference type="SAM" id="MobiDB-lite"/>
    </source>
</evidence>
<evidence type="ECO:0000313" key="2">
    <source>
        <dbReference type="EMBL" id="RVW67194.1"/>
    </source>
</evidence>
<evidence type="ECO:0000313" key="3">
    <source>
        <dbReference type="Proteomes" id="UP000288805"/>
    </source>
</evidence>
<organism evidence="2 3">
    <name type="scientific">Vitis vinifera</name>
    <name type="common">Grape</name>
    <dbReference type="NCBI Taxonomy" id="29760"/>
    <lineage>
        <taxon>Eukaryota</taxon>
        <taxon>Viridiplantae</taxon>
        <taxon>Streptophyta</taxon>
        <taxon>Embryophyta</taxon>
        <taxon>Tracheophyta</taxon>
        <taxon>Spermatophyta</taxon>
        <taxon>Magnoliopsida</taxon>
        <taxon>eudicotyledons</taxon>
        <taxon>Gunneridae</taxon>
        <taxon>Pentapetalae</taxon>
        <taxon>rosids</taxon>
        <taxon>Vitales</taxon>
        <taxon>Vitaceae</taxon>
        <taxon>Viteae</taxon>
        <taxon>Vitis</taxon>
    </lineage>
</organism>
<name>A0A438G4Q6_VITVI</name>
<accession>A0A438G4Q6</accession>
<dbReference type="AlphaFoldDB" id="A0A438G4Q6"/>
<feature type="compositionally biased region" description="Polar residues" evidence="1">
    <location>
        <begin position="11"/>
        <end position="27"/>
    </location>
</feature>
<reference evidence="2 3" key="1">
    <citation type="journal article" date="2018" name="PLoS Genet.">
        <title>Population sequencing reveals clonal diversity and ancestral inbreeding in the grapevine cultivar Chardonnay.</title>
        <authorList>
            <person name="Roach M.J."/>
            <person name="Johnson D.L."/>
            <person name="Bohlmann J."/>
            <person name="van Vuuren H.J."/>
            <person name="Jones S.J."/>
            <person name="Pretorius I.S."/>
            <person name="Schmidt S.A."/>
            <person name="Borneman A.R."/>
        </authorList>
    </citation>
    <scope>NUCLEOTIDE SEQUENCE [LARGE SCALE GENOMIC DNA]</scope>
    <source>
        <strain evidence="3">cv. Chardonnay</strain>
        <tissue evidence="2">Leaf</tissue>
    </source>
</reference>
<dbReference type="Proteomes" id="UP000288805">
    <property type="component" value="Unassembled WGS sequence"/>
</dbReference>
<protein>
    <submittedName>
        <fullName evidence="2">Uncharacterized protein</fullName>
    </submittedName>
</protein>